<dbReference type="OrthoDB" id="7401351at2"/>
<reference evidence="5" key="1">
    <citation type="submission" date="2017-01" db="EMBL/GenBank/DDBJ databases">
        <authorList>
            <person name="Varghese N."/>
            <person name="Submissions S."/>
        </authorList>
    </citation>
    <scope>NUCLEOTIDE SEQUENCE [LARGE SCALE GENOMIC DNA]</scope>
    <source>
        <strain evidence="5">DSM 29430</strain>
    </source>
</reference>
<comment type="caution">
    <text evidence="2">Lacks conserved residue(s) required for the propagation of feature annotation.</text>
</comment>
<keyword evidence="2" id="KW-0378">Hydrolase</keyword>
<dbReference type="SUPFAM" id="SSF52151">
    <property type="entry name" value="FabD/lysophospholipase-like"/>
    <property type="match status" value="1"/>
</dbReference>
<feature type="active site" description="Nucleophile" evidence="2">
    <location>
        <position position="46"/>
    </location>
</feature>
<dbReference type="AlphaFoldDB" id="A0A1N7KC83"/>
<name>A0A1N7KC83_9RHOB</name>
<feature type="domain" description="PNPLA" evidence="3">
    <location>
        <begin position="12"/>
        <end position="216"/>
    </location>
</feature>
<protein>
    <submittedName>
        <fullName evidence="4">Patatin-like phospholipase</fullName>
    </submittedName>
</protein>
<gene>
    <name evidence="4" type="ORF">SAMN05421759_101622</name>
</gene>
<keyword evidence="5" id="KW-1185">Reference proteome</keyword>
<dbReference type="Proteomes" id="UP000186684">
    <property type="component" value="Unassembled WGS sequence"/>
</dbReference>
<feature type="short sequence motif" description="DGA/G" evidence="2">
    <location>
        <begin position="203"/>
        <end position="205"/>
    </location>
</feature>
<dbReference type="GO" id="GO:0016787">
    <property type="term" value="F:hydrolase activity"/>
    <property type="evidence" value="ECO:0007669"/>
    <property type="project" value="UniProtKB-UniRule"/>
</dbReference>
<dbReference type="PROSITE" id="PS51635">
    <property type="entry name" value="PNPLA"/>
    <property type="match status" value="1"/>
</dbReference>
<proteinExistence type="predicted"/>
<evidence type="ECO:0000259" key="3">
    <source>
        <dbReference type="PROSITE" id="PS51635"/>
    </source>
</evidence>
<feature type="active site" description="Proton acceptor" evidence="2">
    <location>
        <position position="203"/>
    </location>
</feature>
<feature type="short sequence motif" description="GXSXG" evidence="2">
    <location>
        <begin position="44"/>
        <end position="48"/>
    </location>
</feature>
<dbReference type="InterPro" id="IPR002641">
    <property type="entry name" value="PNPLA_dom"/>
</dbReference>
<dbReference type="GO" id="GO:0016042">
    <property type="term" value="P:lipid catabolic process"/>
    <property type="evidence" value="ECO:0007669"/>
    <property type="project" value="UniProtKB-UniRule"/>
</dbReference>
<accession>A0A1N7KC83</accession>
<dbReference type="STRING" id="633194.SAMN05421759_101622"/>
<evidence type="ECO:0000313" key="4">
    <source>
        <dbReference type="EMBL" id="SIS59163.1"/>
    </source>
</evidence>
<evidence type="ECO:0000313" key="5">
    <source>
        <dbReference type="Proteomes" id="UP000186684"/>
    </source>
</evidence>
<dbReference type="Gene3D" id="3.40.1090.10">
    <property type="entry name" value="Cytosolic phospholipase A2 catalytic domain"/>
    <property type="match status" value="2"/>
</dbReference>
<keyword evidence="2" id="KW-0442">Lipid degradation</keyword>
<dbReference type="EMBL" id="FTOQ01000001">
    <property type="protein sequence ID" value="SIS59163.1"/>
    <property type="molecule type" value="Genomic_DNA"/>
</dbReference>
<organism evidence="4 5">
    <name type="scientific">Roseivivax lentus</name>
    <dbReference type="NCBI Taxonomy" id="633194"/>
    <lineage>
        <taxon>Bacteria</taxon>
        <taxon>Pseudomonadati</taxon>
        <taxon>Pseudomonadota</taxon>
        <taxon>Alphaproteobacteria</taxon>
        <taxon>Rhodobacterales</taxon>
        <taxon>Roseobacteraceae</taxon>
        <taxon>Roseivivax</taxon>
    </lineage>
</organism>
<dbReference type="InterPro" id="IPR016035">
    <property type="entry name" value="Acyl_Trfase/lysoPLipase"/>
</dbReference>
<evidence type="ECO:0000256" key="1">
    <source>
        <dbReference type="ARBA" id="ARBA00023098"/>
    </source>
</evidence>
<keyword evidence="1 2" id="KW-0443">Lipid metabolism</keyword>
<sequence>MRQVLPHNPDQLVFSGGGLRCFWQGGFMTTLTESRSLAPKRLTGVSGGALAGAAYLAGREHALLEEMCAAFAAQDSNIDLFHAGDAGLTPHQSIYCEVVDKVIDAEAARRIAEGPAFQILIAHPPDSHLPTLSGMAMTVAYEAELHSINAPHFGWAEKMGLDYSLVDANAAAREGRLFDLICAAAVIPPVFEPPEWDGRPVVDGGMADQAPMPDPDEGTTMILLTRKYRTLPDMEGRFYLHPGEETPADKIDFTDPEKLRATWAQGEADARRLIENHPDG</sequence>
<dbReference type="RefSeq" id="WP_076444862.1">
    <property type="nucleotide sequence ID" value="NZ_FTOQ01000001.1"/>
</dbReference>
<evidence type="ECO:0000256" key="2">
    <source>
        <dbReference type="PROSITE-ProRule" id="PRU01161"/>
    </source>
</evidence>
<dbReference type="Pfam" id="PF01734">
    <property type="entry name" value="Patatin"/>
    <property type="match status" value="1"/>
</dbReference>